<evidence type="ECO:0000313" key="1">
    <source>
        <dbReference type="EMBL" id="PBK78614.1"/>
    </source>
</evidence>
<gene>
    <name evidence="1" type="ORF">ARMSODRAFT_47918</name>
</gene>
<keyword evidence="2" id="KW-1185">Reference proteome</keyword>
<proteinExistence type="predicted"/>
<name>A0A2H3CBB7_9AGAR</name>
<dbReference type="Proteomes" id="UP000218334">
    <property type="component" value="Unassembled WGS sequence"/>
</dbReference>
<dbReference type="AlphaFoldDB" id="A0A2H3CBB7"/>
<reference evidence="2" key="1">
    <citation type="journal article" date="2017" name="Nat. Ecol. Evol.">
        <title>Genome expansion and lineage-specific genetic innovations in the forest pathogenic fungi Armillaria.</title>
        <authorList>
            <person name="Sipos G."/>
            <person name="Prasanna A.N."/>
            <person name="Walter M.C."/>
            <person name="O'Connor E."/>
            <person name="Balint B."/>
            <person name="Krizsan K."/>
            <person name="Kiss B."/>
            <person name="Hess J."/>
            <person name="Varga T."/>
            <person name="Slot J."/>
            <person name="Riley R."/>
            <person name="Boka B."/>
            <person name="Rigling D."/>
            <person name="Barry K."/>
            <person name="Lee J."/>
            <person name="Mihaltcheva S."/>
            <person name="LaButti K."/>
            <person name="Lipzen A."/>
            <person name="Waldron R."/>
            <person name="Moloney N.M."/>
            <person name="Sperisen C."/>
            <person name="Kredics L."/>
            <person name="Vagvoelgyi C."/>
            <person name="Patrignani A."/>
            <person name="Fitzpatrick D."/>
            <person name="Nagy I."/>
            <person name="Doyle S."/>
            <person name="Anderson J.B."/>
            <person name="Grigoriev I.V."/>
            <person name="Gueldener U."/>
            <person name="Muensterkoetter M."/>
            <person name="Nagy L.G."/>
        </authorList>
    </citation>
    <scope>NUCLEOTIDE SEQUENCE [LARGE SCALE GENOMIC DNA]</scope>
    <source>
        <strain evidence="2">28-4</strain>
    </source>
</reference>
<accession>A0A2H3CBB7</accession>
<sequence>MAQAVPLFNTRYQLAPPWYHYFTFSIDVEATLGLYCDGGDEAMKEKLDGIQNRQYAGYCTEIVEPDEEQPKHHAVNIRPVQQGLTKPHPWKPQHTRPTMCVPVLPTTAHPRLCRCRRGHCHRTTVTTLPATIVSPVYERNGGTIFTRHLQWTLLFHLAKPSRRIRVTANFFVLD</sequence>
<protein>
    <submittedName>
        <fullName evidence="1">Uncharacterized protein</fullName>
    </submittedName>
</protein>
<evidence type="ECO:0000313" key="2">
    <source>
        <dbReference type="Proteomes" id="UP000218334"/>
    </source>
</evidence>
<dbReference type="EMBL" id="KZ293415">
    <property type="protein sequence ID" value="PBK78614.1"/>
    <property type="molecule type" value="Genomic_DNA"/>
</dbReference>
<organism evidence="1 2">
    <name type="scientific">Armillaria solidipes</name>
    <dbReference type="NCBI Taxonomy" id="1076256"/>
    <lineage>
        <taxon>Eukaryota</taxon>
        <taxon>Fungi</taxon>
        <taxon>Dikarya</taxon>
        <taxon>Basidiomycota</taxon>
        <taxon>Agaricomycotina</taxon>
        <taxon>Agaricomycetes</taxon>
        <taxon>Agaricomycetidae</taxon>
        <taxon>Agaricales</taxon>
        <taxon>Marasmiineae</taxon>
        <taxon>Physalacriaceae</taxon>
        <taxon>Armillaria</taxon>
    </lineage>
</organism>